<comment type="cofactor">
    <cofactor evidence="1">
        <name>Mg(2+)</name>
        <dbReference type="ChEBI" id="CHEBI:18420"/>
    </cofactor>
</comment>
<evidence type="ECO:0000256" key="3">
    <source>
        <dbReference type="ARBA" id="ARBA00005189"/>
    </source>
</evidence>
<keyword evidence="7 12" id="KW-0460">Magnesium</keyword>
<feature type="domain" description="Alpha-D-phosphohexomutase alpha/beta/alpha" evidence="15">
    <location>
        <begin position="298"/>
        <end position="423"/>
    </location>
</feature>
<dbReference type="Pfam" id="PF02879">
    <property type="entry name" value="PGM_PMM_II"/>
    <property type="match status" value="1"/>
</dbReference>
<evidence type="ECO:0000256" key="2">
    <source>
        <dbReference type="ARBA" id="ARBA00005164"/>
    </source>
</evidence>
<evidence type="ECO:0000256" key="12">
    <source>
        <dbReference type="RuleBase" id="RU004326"/>
    </source>
</evidence>
<evidence type="ECO:0000256" key="8">
    <source>
        <dbReference type="ARBA" id="ARBA00023235"/>
    </source>
</evidence>
<dbReference type="InterPro" id="IPR005845">
    <property type="entry name" value="A-D-PHexomutase_a/b/a-II"/>
</dbReference>
<evidence type="ECO:0000256" key="5">
    <source>
        <dbReference type="ARBA" id="ARBA00022553"/>
    </source>
</evidence>
<evidence type="ECO:0000313" key="17">
    <source>
        <dbReference type="Proteomes" id="UP001595733"/>
    </source>
</evidence>
<dbReference type="CDD" id="cd05799">
    <property type="entry name" value="PGM2"/>
    <property type="match status" value="1"/>
</dbReference>
<dbReference type="InterPro" id="IPR016066">
    <property type="entry name" value="A-D-PHexomutase_CS"/>
</dbReference>
<keyword evidence="6 12" id="KW-0479">Metal-binding</keyword>
<evidence type="ECO:0000256" key="1">
    <source>
        <dbReference type="ARBA" id="ARBA00001946"/>
    </source>
</evidence>
<comment type="caution">
    <text evidence="16">The sequence shown here is derived from an EMBL/GenBank/DDBJ whole genome shotgun (WGS) entry which is preliminary data.</text>
</comment>
<evidence type="ECO:0000259" key="15">
    <source>
        <dbReference type="Pfam" id="PF02880"/>
    </source>
</evidence>
<keyword evidence="17" id="KW-1185">Reference proteome</keyword>
<proteinExistence type="inferred from homology"/>
<gene>
    <name evidence="16" type="ORF">ACFO0S_09070</name>
</gene>
<evidence type="ECO:0000256" key="10">
    <source>
        <dbReference type="ARBA" id="ARBA00041398"/>
    </source>
</evidence>
<protein>
    <recommendedName>
        <fullName evidence="9">Phosphoglucomutase</fullName>
    </recommendedName>
    <alternativeName>
        <fullName evidence="11">Alpha-phosphoglucomutase</fullName>
    </alternativeName>
    <alternativeName>
        <fullName evidence="10">Glucose phosphomutase</fullName>
    </alternativeName>
</protein>
<evidence type="ECO:0000256" key="9">
    <source>
        <dbReference type="ARBA" id="ARBA00039995"/>
    </source>
</evidence>
<comment type="pathway">
    <text evidence="3">Lipid metabolism.</text>
</comment>
<dbReference type="RefSeq" id="WP_378141726.1">
    <property type="nucleotide sequence ID" value="NZ_JBHSEF010000022.1"/>
</dbReference>
<feature type="domain" description="Alpha-D-phosphohexomutase alpha/beta/alpha" evidence="13">
    <location>
        <begin position="22"/>
        <end position="157"/>
    </location>
</feature>
<dbReference type="PROSITE" id="PS00710">
    <property type="entry name" value="PGM_PMM"/>
    <property type="match status" value="1"/>
</dbReference>
<dbReference type="PANTHER" id="PTHR45745">
    <property type="entry name" value="PHOSPHOMANNOMUTASE 45A"/>
    <property type="match status" value="1"/>
</dbReference>
<dbReference type="SUPFAM" id="SSF55957">
    <property type="entry name" value="Phosphoglucomutase, C-terminal domain"/>
    <property type="match status" value="1"/>
</dbReference>
<evidence type="ECO:0000259" key="13">
    <source>
        <dbReference type="Pfam" id="PF02878"/>
    </source>
</evidence>
<comment type="similarity">
    <text evidence="4 12">Belongs to the phosphohexose mutase family.</text>
</comment>
<evidence type="ECO:0000256" key="4">
    <source>
        <dbReference type="ARBA" id="ARBA00010231"/>
    </source>
</evidence>
<evidence type="ECO:0000259" key="14">
    <source>
        <dbReference type="Pfam" id="PF02879"/>
    </source>
</evidence>
<organism evidence="16 17">
    <name type="scientific">Chryseomicrobium palamuruense</name>
    <dbReference type="NCBI Taxonomy" id="682973"/>
    <lineage>
        <taxon>Bacteria</taxon>
        <taxon>Bacillati</taxon>
        <taxon>Bacillota</taxon>
        <taxon>Bacilli</taxon>
        <taxon>Bacillales</taxon>
        <taxon>Caryophanaceae</taxon>
        <taxon>Chryseomicrobium</taxon>
    </lineage>
</organism>
<evidence type="ECO:0000256" key="11">
    <source>
        <dbReference type="ARBA" id="ARBA00041467"/>
    </source>
</evidence>
<dbReference type="PRINTS" id="PR00509">
    <property type="entry name" value="PGMPMM"/>
</dbReference>
<dbReference type="GO" id="GO:0016853">
    <property type="term" value="F:isomerase activity"/>
    <property type="evidence" value="ECO:0007669"/>
    <property type="project" value="UniProtKB-KW"/>
</dbReference>
<dbReference type="InterPro" id="IPR016055">
    <property type="entry name" value="A-D-PHexomutase_a/b/a-I/II/III"/>
</dbReference>
<feature type="domain" description="Alpha-D-phosphohexomutase alpha/beta/alpha" evidence="14">
    <location>
        <begin position="185"/>
        <end position="287"/>
    </location>
</feature>
<keyword evidence="5" id="KW-0597">Phosphoprotein</keyword>
<dbReference type="SUPFAM" id="SSF53738">
    <property type="entry name" value="Phosphoglucomutase, first 3 domains"/>
    <property type="match status" value="3"/>
</dbReference>
<dbReference type="InterPro" id="IPR005846">
    <property type="entry name" value="A-D-PHexomutase_a/b/a-III"/>
</dbReference>
<dbReference type="InterPro" id="IPR036900">
    <property type="entry name" value="A-D-PHexomutase_C_sf"/>
</dbReference>
<dbReference type="EMBL" id="JBHSEF010000022">
    <property type="protein sequence ID" value="MFC4355196.1"/>
    <property type="molecule type" value="Genomic_DNA"/>
</dbReference>
<comment type="pathway">
    <text evidence="2">Glycolipid metabolism; diglucosyl-diacylglycerol biosynthesis.</text>
</comment>
<dbReference type="PANTHER" id="PTHR45745:SF1">
    <property type="entry name" value="PHOSPHOGLUCOMUTASE 2B-RELATED"/>
    <property type="match status" value="1"/>
</dbReference>
<name>A0ABV8UWV6_9BACL</name>
<evidence type="ECO:0000313" key="16">
    <source>
        <dbReference type="EMBL" id="MFC4355196.1"/>
    </source>
</evidence>
<dbReference type="InterPro" id="IPR005844">
    <property type="entry name" value="A-D-PHexomutase_a/b/a-I"/>
</dbReference>
<accession>A0ABV8UWV6</accession>
<dbReference type="InterPro" id="IPR005841">
    <property type="entry name" value="Alpha-D-phosphohexomutase_SF"/>
</dbReference>
<dbReference type="Pfam" id="PF02878">
    <property type="entry name" value="PGM_PMM_I"/>
    <property type="match status" value="1"/>
</dbReference>
<keyword evidence="8 16" id="KW-0413">Isomerase</keyword>
<dbReference type="Proteomes" id="UP001595733">
    <property type="component" value="Unassembled WGS sequence"/>
</dbReference>
<reference evidence="17" key="1">
    <citation type="journal article" date="2019" name="Int. J. Syst. Evol. Microbiol.">
        <title>The Global Catalogue of Microorganisms (GCM) 10K type strain sequencing project: providing services to taxonomists for standard genome sequencing and annotation.</title>
        <authorList>
            <consortium name="The Broad Institute Genomics Platform"/>
            <consortium name="The Broad Institute Genome Sequencing Center for Infectious Disease"/>
            <person name="Wu L."/>
            <person name="Ma J."/>
        </authorList>
    </citation>
    <scope>NUCLEOTIDE SEQUENCE [LARGE SCALE GENOMIC DNA]</scope>
    <source>
        <strain evidence="17">CCUG 50353</strain>
    </source>
</reference>
<dbReference type="Gene3D" id="3.40.120.10">
    <property type="entry name" value="Alpha-D-Glucose-1,6-Bisphosphate, subunit A, domain 3"/>
    <property type="match status" value="3"/>
</dbReference>
<dbReference type="Pfam" id="PF02880">
    <property type="entry name" value="PGM_PMM_III"/>
    <property type="match status" value="1"/>
</dbReference>
<dbReference type="Gene3D" id="3.30.310.50">
    <property type="entry name" value="Alpha-D-phosphohexomutase, C-terminal domain"/>
    <property type="match status" value="1"/>
</dbReference>
<evidence type="ECO:0000256" key="6">
    <source>
        <dbReference type="ARBA" id="ARBA00022723"/>
    </source>
</evidence>
<evidence type="ECO:0000256" key="7">
    <source>
        <dbReference type="ARBA" id="ARBA00022842"/>
    </source>
</evidence>
<sequence length="550" mass="61641">MKNQLSKMSQTEIEDAFYQDLAFGTGGMRGILGPGTNRMNVLTVRRAAHGIATYIKSLGDEFVKKGFVIAFDNRRMSKEFSLEVASVLSTYEIPVYLYDAPRTTPQLSYSVRALGTAMGMMITASHNPPEYNGLKVYGSDGAQLNLKDAEDLVHIIYQMDAPERVMESEANTSFIQTINYKMDVAYQQEVTNVIFSKERLKETNLKVVFTPLHGASGETVASIAEQLQLQHFHYVEDQMKPDGEFPTVRSANPEEQDAFQLAIKKGTELEADVLIAVDPDGDRVGLAVWHEGGYQLLNGNETGALALNFLLSQHLENGTLPEDGMIFKTIVTSEMGRAIASTYGVDTENVLTGFKFIGEKIRENESARRFTYLFGYEESYGYLVKPFARDKDAVQMVFLLTEMAAYYKEQNLTLFDALQSLYKKVGVYKEKLISVTVPGASGAEVIAKALESVREDLPKEMANTTVEHVEDYLSQVRKSRENVNSISLPRANVIKFILEDETWVCLRPSGTEPKIKYYIGVKNDSLSKAEEHLLKVANWVESWMKVKLQS</sequence>